<evidence type="ECO:0000259" key="12">
    <source>
        <dbReference type="Pfam" id="PF10099"/>
    </source>
</evidence>
<evidence type="ECO:0000313" key="14">
    <source>
        <dbReference type="EMBL" id="KOY17626.1"/>
    </source>
</evidence>
<evidence type="ECO:0000256" key="9">
    <source>
        <dbReference type="ARBA" id="ARBA00029829"/>
    </source>
</evidence>
<proteinExistence type="inferred from homology"/>
<dbReference type="GO" id="GO:0005886">
    <property type="term" value="C:plasma membrane"/>
    <property type="evidence" value="ECO:0007669"/>
    <property type="project" value="UniProtKB-SubCell"/>
</dbReference>
<reference evidence="14 15" key="1">
    <citation type="submission" date="2015-08" db="EMBL/GenBank/DDBJ databases">
        <title>Draft genome sequence of cellulolytic and xylanolytic Paenibacillus sp. A59, isolated from a decaying forest soil from Patagonia, Argentina.</title>
        <authorList>
            <person name="Ghio S."/>
            <person name="Caceres A.M."/>
            <person name="Talia P."/>
            <person name="Grasso D."/>
            <person name="Campos E."/>
        </authorList>
    </citation>
    <scope>NUCLEOTIDE SEQUENCE [LARGE SCALE GENOMIC DNA]</scope>
    <source>
        <strain evidence="14 15">A59</strain>
    </source>
</reference>
<evidence type="ECO:0000256" key="11">
    <source>
        <dbReference type="SAM" id="Phobius"/>
    </source>
</evidence>
<keyword evidence="3" id="KW-1003">Cell membrane</keyword>
<accession>A0A0M9BSU1</accession>
<dbReference type="Pfam" id="PF13490">
    <property type="entry name" value="zf-HC2"/>
    <property type="match status" value="1"/>
</dbReference>
<dbReference type="EMBL" id="LITU01000036">
    <property type="protein sequence ID" value="KOY17626.1"/>
    <property type="molecule type" value="Genomic_DNA"/>
</dbReference>
<evidence type="ECO:0000256" key="6">
    <source>
        <dbReference type="ARBA" id="ARBA00023136"/>
    </source>
</evidence>
<protein>
    <recommendedName>
        <fullName evidence="8">Anti-sigma-W factor RsiW</fullName>
    </recommendedName>
    <alternativeName>
        <fullName evidence="10">Regulator of SigK</fullName>
    </alternativeName>
    <alternativeName>
        <fullName evidence="9">Sigma-K anti-sigma factor RskA</fullName>
    </alternativeName>
</protein>
<feature type="transmembrane region" description="Helical" evidence="11">
    <location>
        <begin position="148"/>
        <end position="168"/>
    </location>
</feature>
<dbReference type="InterPro" id="IPR041916">
    <property type="entry name" value="Anti_sigma_zinc_sf"/>
</dbReference>
<evidence type="ECO:0000256" key="3">
    <source>
        <dbReference type="ARBA" id="ARBA00022475"/>
    </source>
</evidence>
<dbReference type="GO" id="GO:0006417">
    <property type="term" value="P:regulation of translation"/>
    <property type="evidence" value="ECO:0007669"/>
    <property type="project" value="TreeGrafter"/>
</dbReference>
<dbReference type="OrthoDB" id="150725at2"/>
<comment type="caution">
    <text evidence="14">The sequence shown here is derived from an EMBL/GenBank/DDBJ whole genome shotgun (WGS) entry which is preliminary data.</text>
</comment>
<comment type="similarity">
    <text evidence="7">Belongs to the zinc-associated anti-sigma factor (ZAS) superfamily. Anti-sigma-W factor family.</text>
</comment>
<dbReference type="RefSeq" id="WP_053779754.1">
    <property type="nucleotide sequence ID" value="NZ_LITU01000036.1"/>
</dbReference>
<evidence type="ECO:0000256" key="8">
    <source>
        <dbReference type="ARBA" id="ARBA00024438"/>
    </source>
</evidence>
<evidence type="ECO:0000256" key="1">
    <source>
        <dbReference type="ARBA" id="ARBA00004167"/>
    </source>
</evidence>
<evidence type="ECO:0000256" key="4">
    <source>
        <dbReference type="ARBA" id="ARBA00022692"/>
    </source>
</evidence>
<dbReference type="InterPro" id="IPR018764">
    <property type="entry name" value="RskA_C"/>
</dbReference>
<keyword evidence="15" id="KW-1185">Reference proteome</keyword>
<evidence type="ECO:0000256" key="2">
    <source>
        <dbReference type="ARBA" id="ARBA00004236"/>
    </source>
</evidence>
<dbReference type="Proteomes" id="UP000037688">
    <property type="component" value="Unassembled WGS sequence"/>
</dbReference>
<dbReference type="PANTHER" id="PTHR37461:SF1">
    <property type="entry name" value="ANTI-SIGMA-K FACTOR RSKA"/>
    <property type="match status" value="1"/>
</dbReference>
<comment type="subcellular location">
    <subcellularLocation>
        <location evidence="2">Cell membrane</location>
    </subcellularLocation>
    <subcellularLocation>
        <location evidence="1">Membrane</location>
        <topology evidence="1">Single-pass membrane protein</topology>
    </subcellularLocation>
</comment>
<keyword evidence="6 11" id="KW-0472">Membrane</keyword>
<dbReference type="AlphaFoldDB" id="A0A0M9BSU1"/>
<evidence type="ECO:0000259" key="13">
    <source>
        <dbReference type="Pfam" id="PF13490"/>
    </source>
</evidence>
<evidence type="ECO:0000313" key="15">
    <source>
        <dbReference type="Proteomes" id="UP000037688"/>
    </source>
</evidence>
<dbReference type="PANTHER" id="PTHR37461">
    <property type="entry name" value="ANTI-SIGMA-K FACTOR RSKA"/>
    <property type="match status" value="1"/>
</dbReference>
<name>A0A0M9BSU1_9BACL</name>
<evidence type="ECO:0000256" key="7">
    <source>
        <dbReference type="ARBA" id="ARBA00024353"/>
    </source>
</evidence>
<dbReference type="GO" id="GO:0016989">
    <property type="term" value="F:sigma factor antagonist activity"/>
    <property type="evidence" value="ECO:0007669"/>
    <property type="project" value="TreeGrafter"/>
</dbReference>
<organism evidence="14 15">
    <name type="scientific">Paenibacillus xylanivorans</name>
    <dbReference type="NCBI Taxonomy" id="1705561"/>
    <lineage>
        <taxon>Bacteria</taxon>
        <taxon>Bacillati</taxon>
        <taxon>Bacillota</taxon>
        <taxon>Bacilli</taxon>
        <taxon>Bacillales</taxon>
        <taxon>Paenibacillaceae</taxon>
        <taxon>Paenibacillus</taxon>
    </lineage>
</organism>
<keyword evidence="5 11" id="KW-1133">Transmembrane helix</keyword>
<feature type="domain" description="Putative zinc-finger" evidence="13">
    <location>
        <begin position="6"/>
        <end position="39"/>
    </location>
</feature>
<sequence>MIERHEEWSDLAPVYVLGGLEAEEVAAFEAHLAHCESCRQEVRELQEVTGFLPLAAEPVAPPPGMRARVLGNVLGHAQESAGTKPATAPAKPEAPAVLQADLAPQHEAAQPGQGLPPETAVPAARVEEAAQAPPWQPQGRARARSSRAWRIASAALAAAALVLGIYAGQLQGQVDSLKQQASGSSAVQEQLAQAQAQNAQLQEQLASSLQPAQGMQTGEAVKLSPATQDIVAQGLATIVIDSKGTHLVVQAENLPTLEGNEAFQVWLIKGDTPQNAGTFLSHNGTGAVYYTLDSANDYDTVAITLEPDAMGDAPRGTMILAAKIKG</sequence>
<dbReference type="InterPro" id="IPR027383">
    <property type="entry name" value="Znf_put"/>
</dbReference>
<evidence type="ECO:0000256" key="10">
    <source>
        <dbReference type="ARBA" id="ARBA00030803"/>
    </source>
</evidence>
<feature type="domain" description="Anti-sigma K factor RskA C-terminal" evidence="12">
    <location>
        <begin position="152"/>
        <end position="309"/>
    </location>
</feature>
<dbReference type="InterPro" id="IPR051474">
    <property type="entry name" value="Anti-sigma-K/W_factor"/>
</dbReference>
<dbReference type="PATRIC" id="fig|1705561.3.peg.706"/>
<keyword evidence="4 11" id="KW-0812">Transmembrane</keyword>
<evidence type="ECO:0000256" key="5">
    <source>
        <dbReference type="ARBA" id="ARBA00022989"/>
    </source>
</evidence>
<dbReference type="Pfam" id="PF10099">
    <property type="entry name" value="RskA_C"/>
    <property type="match status" value="1"/>
</dbReference>
<gene>
    <name evidence="14" type="ORF">AMS66_05080</name>
</gene>
<dbReference type="Gene3D" id="1.10.10.1320">
    <property type="entry name" value="Anti-sigma factor, zinc-finger domain"/>
    <property type="match status" value="1"/>
</dbReference>